<comment type="cofactor">
    <cofactor evidence="2">
        <name>Mg(2+)</name>
        <dbReference type="ChEBI" id="CHEBI:18420"/>
    </cofactor>
    <text evidence="2">Binds 1 Mg(2+) ion per subunit.</text>
</comment>
<comment type="subunit">
    <text evidence="2">Homodimer.</text>
</comment>
<comment type="similarity">
    <text evidence="2">Belongs to the HAD-like hydrolase superfamily. PhnX family.</text>
</comment>
<dbReference type="GO" id="GO:0000287">
    <property type="term" value="F:magnesium ion binding"/>
    <property type="evidence" value="ECO:0007669"/>
    <property type="project" value="UniProtKB-UniRule"/>
</dbReference>
<dbReference type="GO" id="GO:0019700">
    <property type="term" value="P:organic phosphonate catabolic process"/>
    <property type="evidence" value="ECO:0007669"/>
    <property type="project" value="InterPro"/>
</dbReference>
<dbReference type="GO" id="GO:0050194">
    <property type="term" value="F:phosphonoacetaldehyde hydrolase activity"/>
    <property type="evidence" value="ECO:0007669"/>
    <property type="project" value="UniProtKB-UniRule"/>
</dbReference>
<keyword evidence="2" id="KW-0479">Metal-binding</keyword>
<organism evidence="3 4">
    <name type="scientific">Rhodoferax saidenbachensis</name>
    <dbReference type="NCBI Taxonomy" id="1484693"/>
    <lineage>
        <taxon>Bacteria</taxon>
        <taxon>Pseudomonadati</taxon>
        <taxon>Pseudomonadota</taxon>
        <taxon>Betaproteobacteria</taxon>
        <taxon>Burkholderiales</taxon>
        <taxon>Comamonadaceae</taxon>
        <taxon>Rhodoferax</taxon>
    </lineage>
</organism>
<dbReference type="InterPro" id="IPR023198">
    <property type="entry name" value="PGP-like_dom2"/>
</dbReference>
<keyword evidence="4" id="KW-1185">Reference proteome</keyword>
<reference evidence="3 4" key="1">
    <citation type="submission" date="2017-01" db="EMBL/GenBank/DDBJ databases">
        <authorList>
            <person name="Mah S.A."/>
            <person name="Swanson W.J."/>
            <person name="Moy G.W."/>
            <person name="Vacquier V.D."/>
        </authorList>
    </citation>
    <scope>NUCLEOTIDE SEQUENCE [LARGE SCALE GENOMIC DNA]</scope>
    <source>
        <strain evidence="3 4">DSM 22694</strain>
    </source>
</reference>
<proteinExistence type="inferred from homology"/>
<dbReference type="GO" id="GO:0008967">
    <property type="term" value="F:phosphoglycolate phosphatase activity"/>
    <property type="evidence" value="ECO:0007669"/>
    <property type="project" value="TreeGrafter"/>
</dbReference>
<dbReference type="NCBIfam" id="TIGR01509">
    <property type="entry name" value="HAD-SF-IA-v3"/>
    <property type="match status" value="1"/>
</dbReference>
<keyword evidence="2 3" id="KW-0378">Hydrolase</keyword>
<evidence type="ECO:0000313" key="3">
    <source>
        <dbReference type="EMBL" id="APW42141.1"/>
    </source>
</evidence>
<dbReference type="InterPro" id="IPR006323">
    <property type="entry name" value="Phosphonoacetald_hydro"/>
</dbReference>
<dbReference type="KEGG" id="rsb:RS694_06065"/>
<dbReference type="InterPro" id="IPR036412">
    <property type="entry name" value="HAD-like_sf"/>
</dbReference>
<evidence type="ECO:0000256" key="2">
    <source>
        <dbReference type="HAMAP-Rule" id="MF_01375"/>
    </source>
</evidence>
<keyword evidence="1 2" id="KW-0704">Schiff base</keyword>
<dbReference type="Pfam" id="PF00702">
    <property type="entry name" value="Hydrolase"/>
    <property type="match status" value="1"/>
</dbReference>
<dbReference type="Proteomes" id="UP000186110">
    <property type="component" value="Chromosome"/>
</dbReference>
<dbReference type="InterPro" id="IPR006439">
    <property type="entry name" value="HAD-SF_hydro_IA"/>
</dbReference>
<protein>
    <recommendedName>
        <fullName evidence="2">Phosphonoacetaldehyde hydrolase</fullName>
        <shortName evidence="2">Phosphonatase</shortName>
        <ecNumber evidence="2">3.11.1.1</ecNumber>
    </recommendedName>
    <alternativeName>
        <fullName evidence="2">Phosphonoacetaldehyde phosphonohydrolase</fullName>
    </alternativeName>
</protein>
<dbReference type="EC" id="3.11.1.1" evidence="2"/>
<feature type="binding site" evidence="2">
    <location>
        <position position="12"/>
    </location>
    <ligand>
        <name>Mg(2+)</name>
        <dbReference type="ChEBI" id="CHEBI:18420"/>
    </ligand>
</feature>
<feature type="active site" description="Schiff-base intermediate with substrate" evidence="2">
    <location>
        <position position="51"/>
    </location>
</feature>
<dbReference type="InterPro" id="IPR023214">
    <property type="entry name" value="HAD_sf"/>
</dbReference>
<dbReference type="Gene3D" id="3.40.50.1000">
    <property type="entry name" value="HAD superfamily/HAD-like"/>
    <property type="match status" value="1"/>
</dbReference>
<dbReference type="GO" id="GO:0005829">
    <property type="term" value="C:cytosol"/>
    <property type="evidence" value="ECO:0007669"/>
    <property type="project" value="TreeGrafter"/>
</dbReference>
<accession>A0A1P8K823</accession>
<dbReference type="EMBL" id="CP019239">
    <property type="protein sequence ID" value="APW42141.1"/>
    <property type="molecule type" value="Genomic_DNA"/>
</dbReference>
<dbReference type="PANTHER" id="PTHR43434:SF19">
    <property type="entry name" value="PHOSPHONOACETALDEHYDE HYDROLASE"/>
    <property type="match status" value="1"/>
</dbReference>
<sequence length="268" mass="28123">MTAIRGVVFDWAGTIIDFGSLAPMGAFVTLFANHGVTISIAQARVPMGLPKLAHIKALGAMPEVAAQWQAAKGQSFTDADAQALLEEFEPMSAQAALERNDFIPGFMDTYAQLKAQGIGVATTTGYTRKIMEPLITLAHAAGFAPAQVVCCDDVAHSRPSPLGMQLCMAALGLGDTPSSVVKVDDTAPGIQEGRNAGCWTVGVAASGNALGWSWDEWQRASEGERDVAVQAASAQLRMAGAHVVISSVATLDQALRTIEARIHNGEHP</sequence>
<feature type="binding site" evidence="2">
    <location>
        <position position="10"/>
    </location>
    <ligand>
        <name>Mg(2+)</name>
        <dbReference type="ChEBI" id="CHEBI:18420"/>
    </ligand>
</feature>
<comment type="function">
    <text evidence="2">Involved in phosphonate degradation.</text>
</comment>
<dbReference type="STRING" id="1484693.RS694_06065"/>
<evidence type="ECO:0000256" key="1">
    <source>
        <dbReference type="ARBA" id="ARBA00023270"/>
    </source>
</evidence>
<comment type="catalytic activity">
    <reaction evidence="2">
        <text>phosphonoacetaldehyde + H2O = acetaldehyde + phosphate + H(+)</text>
        <dbReference type="Rhea" id="RHEA:18905"/>
        <dbReference type="ChEBI" id="CHEBI:15343"/>
        <dbReference type="ChEBI" id="CHEBI:15377"/>
        <dbReference type="ChEBI" id="CHEBI:15378"/>
        <dbReference type="ChEBI" id="CHEBI:43474"/>
        <dbReference type="ChEBI" id="CHEBI:58383"/>
        <dbReference type="EC" id="3.11.1.1"/>
    </reaction>
</comment>
<dbReference type="SFLD" id="SFLDG01129">
    <property type="entry name" value="C1.5:_HAD__Beta-PGM__Phosphata"/>
    <property type="match status" value="1"/>
</dbReference>
<dbReference type="RefSeq" id="WP_037246943.1">
    <property type="nucleotide sequence ID" value="NZ_CP019239.1"/>
</dbReference>
<keyword evidence="2" id="KW-0460">Magnesium</keyword>
<dbReference type="SFLD" id="SFLDS00003">
    <property type="entry name" value="Haloacid_Dehalogenase"/>
    <property type="match status" value="1"/>
</dbReference>
<feature type="binding site" evidence="2">
    <location>
        <position position="185"/>
    </location>
    <ligand>
        <name>Mg(2+)</name>
        <dbReference type="ChEBI" id="CHEBI:18420"/>
    </ligand>
</feature>
<dbReference type="AlphaFoldDB" id="A0A1P8K823"/>
<dbReference type="InterPro" id="IPR050155">
    <property type="entry name" value="HAD-like_hydrolase_sf"/>
</dbReference>
<dbReference type="HAMAP" id="MF_01375">
    <property type="entry name" value="PhnX"/>
    <property type="match status" value="1"/>
</dbReference>
<evidence type="ECO:0000313" key="4">
    <source>
        <dbReference type="Proteomes" id="UP000186110"/>
    </source>
</evidence>
<dbReference type="SUPFAM" id="SSF56784">
    <property type="entry name" value="HAD-like"/>
    <property type="match status" value="1"/>
</dbReference>
<dbReference type="GO" id="GO:0006281">
    <property type="term" value="P:DNA repair"/>
    <property type="evidence" value="ECO:0007669"/>
    <property type="project" value="TreeGrafter"/>
</dbReference>
<gene>
    <name evidence="2" type="primary">phnX</name>
    <name evidence="3" type="ORF">RS694_06065</name>
</gene>
<name>A0A1P8K823_9BURK</name>
<dbReference type="eggNOG" id="COG0637">
    <property type="taxonomic scope" value="Bacteria"/>
</dbReference>
<dbReference type="PANTHER" id="PTHR43434">
    <property type="entry name" value="PHOSPHOGLYCOLATE PHOSPHATASE"/>
    <property type="match status" value="1"/>
</dbReference>
<feature type="active site" description="Nucleophile" evidence="2">
    <location>
        <position position="10"/>
    </location>
</feature>
<dbReference type="NCBIfam" id="TIGR01422">
    <property type="entry name" value="phosphonatase"/>
    <property type="match status" value="1"/>
</dbReference>
<dbReference type="Gene3D" id="1.10.150.240">
    <property type="entry name" value="Putative phosphatase, domain 2"/>
    <property type="match status" value="1"/>
</dbReference>